<evidence type="ECO:0000256" key="1">
    <source>
        <dbReference type="SAM" id="MobiDB-lite"/>
    </source>
</evidence>
<feature type="region of interest" description="Disordered" evidence="1">
    <location>
        <begin position="100"/>
        <end position="161"/>
    </location>
</feature>
<dbReference type="OrthoDB" id="3695316at2759"/>
<feature type="compositionally biased region" description="Basic and acidic residues" evidence="1">
    <location>
        <begin position="100"/>
        <end position="111"/>
    </location>
</feature>
<accession>A0A9P4GVL3</accession>
<sequence>REVYKDSLDKLKHNSFESKEAKLEWQNFVGQLTSKELAMVEAAQWEEREHTPMAELTDLSGKTVLEGDVPYVKFDNSDECEEEIDSDPEIKAYLNKVEDEYKTSSEQDVTKGEAVGENVEAEEETAGNNAESNKQESKWEGFPDSDLEDDNAALGSSETKE</sequence>
<organism evidence="2 3">
    <name type="scientific">Setomelanomma holmii</name>
    <dbReference type="NCBI Taxonomy" id="210430"/>
    <lineage>
        <taxon>Eukaryota</taxon>
        <taxon>Fungi</taxon>
        <taxon>Dikarya</taxon>
        <taxon>Ascomycota</taxon>
        <taxon>Pezizomycotina</taxon>
        <taxon>Dothideomycetes</taxon>
        <taxon>Pleosporomycetidae</taxon>
        <taxon>Pleosporales</taxon>
        <taxon>Pleosporineae</taxon>
        <taxon>Phaeosphaeriaceae</taxon>
        <taxon>Setomelanomma</taxon>
    </lineage>
</organism>
<dbReference type="AlphaFoldDB" id="A0A9P4GVL3"/>
<gene>
    <name evidence="2" type="ORF">EK21DRAFT_82333</name>
</gene>
<protein>
    <submittedName>
        <fullName evidence="2">Uncharacterized protein</fullName>
    </submittedName>
</protein>
<dbReference type="EMBL" id="ML978436">
    <property type="protein sequence ID" value="KAF2022812.1"/>
    <property type="molecule type" value="Genomic_DNA"/>
</dbReference>
<comment type="caution">
    <text evidence="2">The sequence shown here is derived from an EMBL/GenBank/DDBJ whole genome shotgun (WGS) entry which is preliminary data.</text>
</comment>
<proteinExistence type="predicted"/>
<feature type="non-terminal residue" evidence="2">
    <location>
        <position position="1"/>
    </location>
</feature>
<reference evidence="2" key="1">
    <citation type="journal article" date="2020" name="Stud. Mycol.">
        <title>101 Dothideomycetes genomes: a test case for predicting lifestyles and emergence of pathogens.</title>
        <authorList>
            <person name="Haridas S."/>
            <person name="Albert R."/>
            <person name="Binder M."/>
            <person name="Bloem J."/>
            <person name="Labutti K."/>
            <person name="Salamov A."/>
            <person name="Andreopoulos B."/>
            <person name="Baker S."/>
            <person name="Barry K."/>
            <person name="Bills G."/>
            <person name="Bluhm B."/>
            <person name="Cannon C."/>
            <person name="Castanera R."/>
            <person name="Culley D."/>
            <person name="Daum C."/>
            <person name="Ezra D."/>
            <person name="Gonzalez J."/>
            <person name="Henrissat B."/>
            <person name="Kuo A."/>
            <person name="Liang C."/>
            <person name="Lipzen A."/>
            <person name="Lutzoni F."/>
            <person name="Magnuson J."/>
            <person name="Mondo S."/>
            <person name="Nolan M."/>
            <person name="Ohm R."/>
            <person name="Pangilinan J."/>
            <person name="Park H.-J."/>
            <person name="Ramirez L."/>
            <person name="Alfaro M."/>
            <person name="Sun H."/>
            <person name="Tritt A."/>
            <person name="Yoshinaga Y."/>
            <person name="Zwiers L.-H."/>
            <person name="Turgeon B."/>
            <person name="Goodwin S."/>
            <person name="Spatafora J."/>
            <person name="Crous P."/>
            <person name="Grigoriev I."/>
        </authorList>
    </citation>
    <scope>NUCLEOTIDE SEQUENCE</scope>
    <source>
        <strain evidence="2">CBS 110217</strain>
    </source>
</reference>
<dbReference type="Proteomes" id="UP000799777">
    <property type="component" value="Unassembled WGS sequence"/>
</dbReference>
<keyword evidence="3" id="KW-1185">Reference proteome</keyword>
<evidence type="ECO:0000313" key="2">
    <source>
        <dbReference type="EMBL" id="KAF2022812.1"/>
    </source>
</evidence>
<evidence type="ECO:0000313" key="3">
    <source>
        <dbReference type="Proteomes" id="UP000799777"/>
    </source>
</evidence>
<name>A0A9P4GVL3_9PLEO</name>